<dbReference type="PROSITE" id="PS50263">
    <property type="entry name" value="CN_HYDROLASE"/>
    <property type="match status" value="1"/>
</dbReference>
<dbReference type="InterPro" id="IPR003010">
    <property type="entry name" value="C-N_Hydrolase"/>
</dbReference>
<sequence>MQVAVIQMVSTADIEVNLRQAQALLEQASDAGARLAVLPENFAVFGHANVSAIAQAEAEGGPIIRWLKQTAARLKLWIVAGTLPLADDEHSAKPFAACLVFTDRGEQVARYNKLHLFDAAVTDQHEQYCESATYQAGNEVVLVDTPLGRLGLSVCYDLRFPGLYSQLREQGAELIAVPSAFTAATGAAHWHSLLRARAIETQCYILAANQGGQHTQTRMTYGHSLILDPWGEICAEHAQGQQVIQTEINLPRLHEVRQQMPVWQHRRFSAPQLGDRIDFPKGSKIT</sequence>
<evidence type="ECO:0000256" key="1">
    <source>
        <dbReference type="ARBA" id="ARBA00010613"/>
    </source>
</evidence>
<comment type="caution">
    <text evidence="4">The sequence shown here is derived from an EMBL/GenBank/DDBJ whole genome shotgun (WGS) entry which is preliminary data.</text>
</comment>
<dbReference type="CDD" id="cd07572">
    <property type="entry name" value="nit"/>
    <property type="match status" value="1"/>
</dbReference>
<evidence type="ECO:0000259" key="3">
    <source>
        <dbReference type="PROSITE" id="PS50263"/>
    </source>
</evidence>
<keyword evidence="2 4" id="KW-0378">Hydrolase</keyword>
<dbReference type="GO" id="GO:0016787">
    <property type="term" value="F:hydrolase activity"/>
    <property type="evidence" value="ECO:0007669"/>
    <property type="project" value="UniProtKB-KW"/>
</dbReference>
<reference evidence="4 5" key="1">
    <citation type="submission" date="2023-06" db="EMBL/GenBank/DDBJ databases">
        <title>Thiopseudomonas sp. CY1220 draft genome sequence.</title>
        <authorList>
            <person name="Zhao G."/>
            <person name="An M."/>
        </authorList>
    </citation>
    <scope>NUCLEOTIDE SEQUENCE [LARGE SCALE GENOMIC DNA]</scope>
    <source>
        <strain evidence="4 5">CY1220</strain>
    </source>
</reference>
<dbReference type="EMBL" id="JAUCDY010000001">
    <property type="protein sequence ID" value="MDM7856867.1"/>
    <property type="molecule type" value="Genomic_DNA"/>
</dbReference>
<dbReference type="PANTHER" id="PTHR23088">
    <property type="entry name" value="NITRILASE-RELATED"/>
    <property type="match status" value="1"/>
</dbReference>
<dbReference type="InterPro" id="IPR036526">
    <property type="entry name" value="C-N_Hydrolase_sf"/>
</dbReference>
<organism evidence="4 5">
    <name type="scientific">Thiopseudomonas acetoxidans</name>
    <dbReference type="NCBI Taxonomy" id="3041622"/>
    <lineage>
        <taxon>Bacteria</taxon>
        <taxon>Pseudomonadati</taxon>
        <taxon>Pseudomonadota</taxon>
        <taxon>Gammaproteobacteria</taxon>
        <taxon>Pseudomonadales</taxon>
        <taxon>Pseudomonadaceae</taxon>
        <taxon>Thiopseudomonas</taxon>
    </lineage>
</organism>
<dbReference type="Pfam" id="PF00795">
    <property type="entry name" value="CN_hydrolase"/>
    <property type="match status" value="1"/>
</dbReference>
<feature type="domain" description="CN hydrolase" evidence="3">
    <location>
        <begin position="1"/>
        <end position="250"/>
    </location>
</feature>
<dbReference type="PANTHER" id="PTHR23088:SF27">
    <property type="entry name" value="DEAMINATED GLUTATHIONE AMIDASE"/>
    <property type="match status" value="1"/>
</dbReference>
<accession>A0ABT7SL03</accession>
<evidence type="ECO:0000256" key="2">
    <source>
        <dbReference type="ARBA" id="ARBA00022801"/>
    </source>
</evidence>
<dbReference type="RefSeq" id="WP_289409496.1">
    <property type="nucleotide sequence ID" value="NZ_JAUCDY010000001.1"/>
</dbReference>
<dbReference type="PROSITE" id="PS01227">
    <property type="entry name" value="UPF0012"/>
    <property type="match status" value="1"/>
</dbReference>
<comment type="similarity">
    <text evidence="1">Belongs to the carbon-nitrogen hydrolase superfamily. NIT1/NIT2 family.</text>
</comment>
<gene>
    <name evidence="4" type="ORF">QEZ41_01025</name>
</gene>
<evidence type="ECO:0000313" key="4">
    <source>
        <dbReference type="EMBL" id="MDM7856867.1"/>
    </source>
</evidence>
<dbReference type="Gene3D" id="3.60.110.10">
    <property type="entry name" value="Carbon-nitrogen hydrolase"/>
    <property type="match status" value="1"/>
</dbReference>
<name>A0ABT7SL03_9GAMM</name>
<dbReference type="SUPFAM" id="SSF56317">
    <property type="entry name" value="Carbon-nitrogen hydrolase"/>
    <property type="match status" value="1"/>
</dbReference>
<dbReference type="Proteomes" id="UP001241056">
    <property type="component" value="Unassembled WGS sequence"/>
</dbReference>
<dbReference type="InterPro" id="IPR001110">
    <property type="entry name" value="UPF0012_CS"/>
</dbReference>
<protein>
    <submittedName>
        <fullName evidence="4">Carbon-nitrogen hydrolase family protein</fullName>
    </submittedName>
</protein>
<dbReference type="InterPro" id="IPR045254">
    <property type="entry name" value="Nit1/2_C-N_Hydrolase"/>
</dbReference>
<keyword evidence="5" id="KW-1185">Reference proteome</keyword>
<proteinExistence type="inferred from homology"/>
<evidence type="ECO:0000313" key="5">
    <source>
        <dbReference type="Proteomes" id="UP001241056"/>
    </source>
</evidence>